<organism evidence="1 2">
    <name type="scientific">Lasallia pustulata</name>
    <dbReference type="NCBI Taxonomy" id="136370"/>
    <lineage>
        <taxon>Eukaryota</taxon>
        <taxon>Fungi</taxon>
        <taxon>Dikarya</taxon>
        <taxon>Ascomycota</taxon>
        <taxon>Pezizomycotina</taxon>
        <taxon>Lecanoromycetes</taxon>
        <taxon>OSLEUM clade</taxon>
        <taxon>Umbilicariomycetidae</taxon>
        <taxon>Umbilicariales</taxon>
        <taxon>Umbilicariaceae</taxon>
        <taxon>Lasallia</taxon>
    </lineage>
</organism>
<proteinExistence type="predicted"/>
<comment type="caution">
    <text evidence="1">The sequence shown here is derived from an EMBL/GenBank/DDBJ whole genome shotgun (WGS) entry which is preliminary data.</text>
</comment>
<dbReference type="EMBL" id="VXIT01000007">
    <property type="protein sequence ID" value="KAA6411753.1"/>
    <property type="molecule type" value="Genomic_DNA"/>
</dbReference>
<accession>A0A5M8PST7</accession>
<name>A0A5M8PST7_9LECA</name>
<sequence length="117" mass="12664">MSSHPAACLAATKAFGSGSTVPVGFIRDNAGAVMEASPISYVKAAELRGSLFDPEDTSGVISSVNTNFFVDHTEPLEALAWVRRGLGWPLGELLDGYEFLLMVEARRRDRSRSQFVS</sequence>
<gene>
    <name evidence="1" type="ORF">FRX48_05034</name>
</gene>
<dbReference type="OrthoDB" id="2019666at2759"/>
<evidence type="ECO:0000313" key="1">
    <source>
        <dbReference type="EMBL" id="KAA6411753.1"/>
    </source>
</evidence>
<dbReference type="AlphaFoldDB" id="A0A5M8PST7"/>
<reference evidence="1 2" key="1">
    <citation type="submission" date="2019-09" db="EMBL/GenBank/DDBJ databases">
        <title>The hologenome of the rock-dwelling lichen Lasallia pustulata.</title>
        <authorList>
            <person name="Greshake Tzovaras B."/>
            <person name="Segers F."/>
            <person name="Bicker A."/>
            <person name="Dal Grande F."/>
            <person name="Otte J."/>
            <person name="Hankeln T."/>
            <person name="Schmitt I."/>
            <person name="Ebersberger I."/>
        </authorList>
    </citation>
    <scope>NUCLEOTIDE SEQUENCE [LARGE SCALE GENOMIC DNA]</scope>
    <source>
        <strain evidence="1">A1-1</strain>
    </source>
</reference>
<protein>
    <submittedName>
        <fullName evidence="1">Uncharacterized protein</fullName>
    </submittedName>
</protein>
<dbReference type="Proteomes" id="UP000324767">
    <property type="component" value="Unassembled WGS sequence"/>
</dbReference>
<evidence type="ECO:0000313" key="2">
    <source>
        <dbReference type="Proteomes" id="UP000324767"/>
    </source>
</evidence>